<feature type="transmembrane region" description="Helical" evidence="2">
    <location>
        <begin position="2058"/>
        <end position="2081"/>
    </location>
</feature>
<dbReference type="EMBL" id="MT907511">
    <property type="protein sequence ID" value="QOW03295.1"/>
    <property type="molecule type" value="Genomic_RNA"/>
</dbReference>
<feature type="transmembrane region" description="Helical" evidence="2">
    <location>
        <begin position="4210"/>
        <end position="4243"/>
    </location>
</feature>
<dbReference type="Proteomes" id="UP000830352">
    <property type="component" value="Segment"/>
</dbReference>
<sequence length="4933" mass="555714">MVFTPEPSPIGREFLHRRKMGLHGSSARGTSLLESDQCFAVPGLSPRGTLGRPLVWPCNAPTLVLLCRMRGFLTAFERLVFKKQCWMLSLGRRPSYDCVKPRFNAWNILGMMTKLMILGSLPIANCTQGSSYGLVSNNVPKLTLLAYCAHTTDAVRVKLSTDTNLRSSLQESLEKDGYFPVDVKILWCLEFLLWFFVWYGIRKSIFMVHRAFIAYLLPFRRLFVFLGWFFGYRYQNLLPDSSVVKNGRYETKETVSEDFCVSCCSFGHNSDVDCCNASKSLECLSYYGIYQNDPIVYVELVNGINEVISFESGGKLRQLIRGDAGFVTKTIAPMRRLNYCGSKFPSDLSFLKNIHVVKVTYQPVDLCKRYLEWNKYYQDTPIAYNEVELKMYAKNHSVVSVLDQSCIPDELPCSVTVRPDDVVPQSARTDFIQDNVVAIALRFIFNALYKLYLLFVQFKRSMICRGSFRTFVDLFNICRAYKNWFKLFVFRCPGVVVEISPGFSVFQVRSNVIVIRGSRRTVNYVLQYYREFDVYTKILSMYPQADPLYYDYLEDRVGYVSDSLYYDNVPTIVTLDDIRKRPSVLYRLALKCGTLPAFYRELFAFVSTNAVPLKVHTYEKLPGFGLGNDIDVSADPFITGDRDISKIDSSGIKQVKNVLPKVVTDAVLVKAGSVPSGHNSSYLPVDNVPAPTMDEKVVELFKVSSRPPCPIAYELGQSSYDSRSKSSAVLSSVPDVAIPPPNDSMLHSQVQTDESYVGISTTHINNRNSNLVREGDFSTNSTSICCSPDVLTGSKTRTSSISSDVSVPSYSAVAAGKRKRDRRKKVPALGLSESSTDLKTDLKSLSKALSFRSVSPPKFDINSKFLVPNYEPASPTEKPLGKEEDFWSYDEKYNIKVPELKTGSLPNVKSVDVPSKPSGSRMSIDVVQPQFGALEHEYAPIAYGDTSRSTSSCSTTSSNVSKEFKINEGASCSGINDGFSIETSVSDNFPRSQQAPPLGVLQSPSPIQELTFGDFPRGLDFTCEKSIVGDFPRDVAPEQLPPVVGDFPRDPETSVSANFPRPQEPVPQEVYETLLTSIQKVQLNDLDFLDDDSQPQDKVNLQYGIDEVARGASFTFDSSLSTFANLTTVSAKYVDGPLGATKEAIDFSFPPYDRKLSSIPLNEYKRFLGILYMGVPCDYCYPIGFVWVKEKLTSLLVHKELFQAGIFFKGGVTKGDIDFIIESLILKLGNWIGDIFVDVPFNTTFADMVTSATPGPNTCGVVVLSVNTSDIQAFIKDLVGSLRILKSYGTLVIFVPNLFSEIFFYSLNILPPMFCSISVRRVPVNNALTPGAAIICRRAYYGVHLYKDVMQLFEISRDEYLVNTKAYYTTFPSSFSSFLAKVYTCYGDFVDYLISAVGNTSKHLPTYGNYFNLARHCSISKKSLMSRSLQKGFYYLDVVGNTLTAKYVNGGFFKRLDYSPVLPPESLFVGNLQSNRVVFTQIVVNRGIMLPQADRSVVCKFLTVLYNNSLGKPLPIAAPLPARSSTPEPEIEADGSLHDIPNFIYKRSAGDSSITVSQPFDQYFPGWHPLSVLASLTQVEFESLSTTNLGVLRQSFLTALDDIPQLYSVLQDVKVLRNVRSGFFGRRGVFVVKEISTDDVVVTPVVIGGYTSAPYWVTGLLPRSDITFTYDSAVLLPVLGSDGIPSGTDTYELRYSRFLKMLFGYCQTASKRVLVFDACYYASARYGFNWLTLAEIFEYIHFKTNCSFKIVADGDVNVKDNYCSLKDVLSVNAEVIYDACRLRFLRWGCIGVLVAVTLLGIWSAYIPYYYLCRLLMCLGFVAVFLLFIAMLKWGRVWCFVAPLGFISGADGLVLEVPELVSDLSVNVSVAVTNSTTIAMTELEIYSGVLSIIFFLITAISMLFCRNYQSRFALVPCAFLGCFFSGFPAFHYCVIWVTGVYTWALYVFLHDKFALSLFFVNLSVYFLLPSACGPFNLTCFVMALHQLKEAYGIMERNILALVVYFILWSQFMYHVGYVLLVVKPGCFTGFLVTYMGCFFMHGFSYAWRGVMQGEFGSFLGYLVLVATFPSLVLPLITYRLIVGDYDWRNWRRLVGGIVRGIPRLRRFRGQAALMAGILAVAVFPQGVVGSTVYTNDPTSDFYLSEPPVLDCLNYTLDYKPQYLQDYVFDVDDANFYSGGKKYTLRKILYKGGFCLDAFARKFVGDVVVVDGFEIDSTDYDSTDCVLYSYIQRTVTYCDIPKYSQGELDKMHRSLLLGFPRKSGVPRLPDLPASAYACYSKDGVEYCCYRGHMKCEKSLAHLGLGEFDHTKIHDVIQEIAQGPKIIEAPKVETVLELLPFQPSINSAGVCDRNRIYLGDFPDFNFSPNSLISGGYLCYLDFVRDVPADLDCGYLVGFTDYNYNANLRFRLDHFFDHLNKTPSFSIYQRCSAIFLDPNVEYDGAAFVVGTLDDVVTHFFELLGSRYSVFISKEGITHYSSLGFPTDFQAVGCVSHTTLVTYVGDFETNWFTGQIQKVDFCRVPPCIDFIKSIGYPVVVSSDVTLTDTCQVPSVGQKLGYTIGARLDFWDSQHLPDDGYSLGYVTFKTFGFYNQVLVSPTYLYFGPTPPHAAVNRKWGSCVDYFYPCEVLQSSDVTRGHMVPAQFGGPATYSNCFLQLKGANAADTVCEGNFPYSVYEKSVRSYSVDTLVISKPDILCYVSAYGILPDSPTVAIDYILSSDLNVFVARDDHPYWTDDSFAFLRDAAFQYCGVYSYDISVNGTICRSYDVLEDHQGKAALKRPFNNVGQFFHDDICTPWSIGFDGDPHVLSAVREGCYVSDLSTAGLYFKYYYATTFLYTKYHQPTPDFRLTDHPRGLLPIGTVDRRISVPADIYAPCEIAGYVAWAVDQALTYEVCFGLSACRYDKHISIQVFIGVRSTAPICDYGVIPSDFYRSFTERCIPDLSLTKVEIFILMYLDSIGYSHPYRSSLSAMNYTLDYANVPTALEFSTLTGRLLNCSDTTISPEYVPAFMPILTGQPYTVPSHLAESFIAYAQSVGNENSFSFPKGACVTDANAYAIKVLFKGKHIGSCSRWVDVLPSGASLIYDRFGLETDTVDVCGYSIYDDVDVFADIVCDFTNIQGDLVQEPVVYLPRDGKVCVLDGIFVDEIAFLQSLATCRTLSIVGLGYGSVLSSMKVLSTLDPNRYHYSFVESCHVDPNDYAEYQHLLKRWDVQVNGVSYALPSNFVDTKTLQTYLGSCPFHFEYTRKYRDPDTYVAPFDACSRLTDSEYFVISESFCNSNLRAFYTSSAECGMHFVNSARVLGLRVWFVDRIFSFAAYPLVCNAVSTDSYIVVDRFGYEEIYVDQVEDIANLAFVVRVYPSAESDQYVEYNYDYFNYLGGFYTKDRSFCVQHSKGRRIPYVGKPGYCYHDYFGVPFLAAVTGYAGYYFDVPYFEYVNAHLHHVILVLAVLLVTLYLKCGLEVMTVFVFMLRFLHASLAFLAASETSPYLISFLSRLVLDLFGGTVAFSELRFLFQFLNLFFMSVHLSLFFRKLPYQRAGRDYIMVMFLSLLMVFEMRSGIFLASIVFVSVLYFITSFITSFWLPLHLRDYSNVKVTSEFLNKVLHNYGIGSLEECKCCASKLLADYNPTVYVPKDNNTPISVAKDLFVKGNFLRALAESYEGSIPLNFNPGKLMYNISVDDVVVDYFKFFGRYLPKFTYTRRNENFTGNVRVVFSKSLQGLDRVLYRITGDQGYVHGWVKSGYLYFPRHCLLNCNIPHNTTVVVTSQDGEFQMVLDVPIQAFTGLPVMKVDVSTCGLNEIPFDFKQIDGNMKCYMPLGGNISVGNCTVYESIGSHNISTKNGDCGTPIICCFNGAYYISGVHISASIYPPIVNFFVPYDGVDFVIKPDDFDYTKTYRPAIDVYPVDPVRAVCTILHYISANGISEGLAETCSRSNIVGCESQGELSRVLRSLLTATDYDPQSVNLIEFAVFGCVNSVDLRSELYADIFAGKENTVPELTTSFPALVRDNWVMLQGNYTRFVCAIMAFLTLYVFKVVVVFLLVVASWQLFGYVYLGRMYFTFTFGIGRILLAGYLFYGVPDAFVFVYYIVLGVLTSLGLADFVILPSFTYETPVLYIFSVFVLLGRYVVARRIIRLDSLYGLFYVVVLLTVDYVVFCYVFGVRLRVYVLAFFMIPYCLLVVYFYKFARKVFVSKRNQVLVKTLRNLEMYTFRSYPLVILGLLVGVHFWLIFPVVMLVPFILCFFWFVDSVKVESDDADVQDVIVDDTVRGFRVYVDVLTKLLSNIVSQANSTCFSVFMGPLSDFVDNSSSWSVDQYVAYCKNLKNLLEYIVGSDVNSVTDEAIQNLVARLVERNDFRLYRLIVGVMLDRPFDDVLVLDLMQFYHRLYTRLKLCNLFTDEAVVTCESEVDDTPEMIEYKAKLEELNCITAKLDFANAKLVECCDAVKDLGKVERKPYNKQINLLQAEISELRKSYNVLRHSADVLYNSIETQQKQERHARTQQIQRLAKLRRSRDSITLLFTSFITQVGKLLSEDDPLVSYSKNIANLMPDEIKQVVTACKRVYHLCCDKFLVDTPSGIMSYLTFDPVTKRYVVTNATGISNLSQGSYIDSVFCGGVIYNYEQLQDDSELTRDRITGSSTLVIGQPRDRIPEGSASDVSNFGLMLKCGVPLFCKRGCRVHNVVECPVHLWANLATHMNSCKTCLGDIRDGTYPCGSKLRYPYKIISYIEHYLTCDHIDCSRQRVLEGLSVHLDKIKHELSYTTTRPVYVPVLKDNIVYYKGAPIASLVSNPSVVRSYRYGDRDYYLYHNVLTADVLYAIRTIHNDNIVTTEASDFDSFAQCFTVVKTPRYDPSLIDRPFVFCNKAVGGKNTTTYTYTKCPFDCPNHDCEFCRVLCDASGGAFVVIQLQGVTEPLRVLYDAFSLVGFQKAPVDHIRYYT</sequence>
<organism evidence="3 4">
    <name type="scientific">Macrobrachium rosenbergii Golda virus</name>
    <dbReference type="NCBI Taxonomy" id="2783683"/>
    <lineage>
        <taxon>Viruses</taxon>
        <taxon>Riboviria</taxon>
        <taxon>Orthornavirae</taxon>
        <taxon>Pisuviricota</taxon>
        <taxon>Pisoniviricetes</taxon>
        <taxon>Nidovirales</taxon>
        <taxon>Ronidovirineae</taxon>
        <taxon>Roniviridae</taxon>
        <taxon>Okanivirinae</taxon>
        <taxon>Nimanivirus</taxon>
        <taxon>Marovirus</taxon>
        <taxon>Nimanivirus lahi</taxon>
    </lineage>
</organism>
<feature type="transmembrane region" description="Helical" evidence="2">
    <location>
        <begin position="4138"/>
        <end position="4157"/>
    </location>
</feature>
<dbReference type="KEGG" id="vg:80539506"/>
<protein>
    <submittedName>
        <fullName evidence="3">ORF1a</fullName>
    </submittedName>
</protein>
<feature type="transmembrane region" description="Helical" evidence="2">
    <location>
        <begin position="1966"/>
        <end position="1985"/>
    </location>
</feature>
<feature type="transmembrane region" description="Helical" evidence="2">
    <location>
        <begin position="3539"/>
        <end position="3557"/>
    </location>
</feature>
<feature type="transmembrane region" description="Helical" evidence="2">
    <location>
        <begin position="4055"/>
        <end position="4073"/>
    </location>
</feature>
<feature type="transmembrane region" description="Helical" evidence="2">
    <location>
        <begin position="1884"/>
        <end position="1904"/>
    </location>
</feature>
<dbReference type="InterPro" id="IPR024348">
    <property type="entry name" value="Pept_C62_gill-assoc_virus"/>
</dbReference>
<keyword evidence="2" id="KW-0812">Transmembrane</keyword>
<feature type="transmembrane region" description="Helical" evidence="2">
    <location>
        <begin position="1784"/>
        <end position="1802"/>
    </location>
</feature>
<feature type="transmembrane region" description="Helical" evidence="2">
    <location>
        <begin position="4110"/>
        <end position="4126"/>
    </location>
</feature>
<evidence type="ECO:0000256" key="2">
    <source>
        <dbReference type="SAM" id="Phobius"/>
    </source>
</evidence>
<feature type="transmembrane region" description="Helical" evidence="2">
    <location>
        <begin position="3509"/>
        <end position="3527"/>
    </location>
</feature>
<feature type="transmembrane region" description="Helical" evidence="2">
    <location>
        <begin position="4017"/>
        <end position="4043"/>
    </location>
</feature>
<feature type="region of interest" description="Disordered" evidence="1">
    <location>
        <begin position="1042"/>
        <end position="1063"/>
    </location>
</feature>
<evidence type="ECO:0000313" key="4">
    <source>
        <dbReference type="Proteomes" id="UP000830352"/>
    </source>
</evidence>
<feature type="transmembrane region" description="Helical" evidence="2">
    <location>
        <begin position="1997"/>
        <end position="2019"/>
    </location>
</feature>
<keyword evidence="2" id="KW-1133">Transmembrane helix</keyword>
<feature type="transmembrane region" description="Helical" evidence="2">
    <location>
        <begin position="4163"/>
        <end position="4183"/>
    </location>
</feature>
<evidence type="ECO:0000313" key="3">
    <source>
        <dbReference type="EMBL" id="QOW03295.1"/>
    </source>
</evidence>
<reference evidence="3" key="1">
    <citation type="journal article" date="2020" name="Viruses">
        <title>A Novel RNA Virus, Macrobrachium rosenbergii Golda Virus (MrGV), Linked to Mass Mortalities of the Larval Giant Freshwater Prawn in Bangladesh.</title>
        <authorList>
            <person name="Hooper C."/>
            <person name="Debnath P.P."/>
            <person name="Biswas S."/>
            <person name="van Aerle R."/>
            <person name="Bateman K.S."/>
            <person name="Basak S.K."/>
            <person name="Rahman M.M."/>
            <person name="Mohan C.V."/>
            <person name="Islam H.M.R."/>
            <person name="Ross S."/>
            <person name="Stentiford G.D."/>
            <person name="Currie D."/>
            <person name="Bass D."/>
        </authorList>
    </citation>
    <scope>NUCLEOTIDE SEQUENCE</scope>
    <source>
        <strain evidence="3">LH1-2018</strain>
    </source>
</reference>
<accession>A0AAE7TES5</accession>
<feature type="transmembrane region" description="Helical" evidence="2">
    <location>
        <begin position="2026"/>
        <end position="2046"/>
    </location>
</feature>
<keyword evidence="2" id="KW-0472">Membrane</keyword>
<evidence type="ECO:0000256" key="1">
    <source>
        <dbReference type="SAM" id="MobiDB-lite"/>
    </source>
</evidence>
<feature type="transmembrane region" description="Helical" evidence="2">
    <location>
        <begin position="2110"/>
        <end position="2132"/>
    </location>
</feature>
<feature type="transmembrane region" description="Helical" evidence="2">
    <location>
        <begin position="4080"/>
        <end position="4104"/>
    </location>
</feature>
<feature type="transmembrane region" description="Helical" evidence="2">
    <location>
        <begin position="3563"/>
        <end position="3582"/>
    </location>
</feature>
<dbReference type="RefSeq" id="YP_010800853.1">
    <property type="nucleotide sequence ID" value="NC_076908.1"/>
</dbReference>
<proteinExistence type="predicted"/>
<dbReference type="GeneID" id="80539506"/>
<dbReference type="Pfam" id="PF12380">
    <property type="entry name" value="Peptidase_C62"/>
    <property type="match status" value="1"/>
</dbReference>
<keyword evidence="4" id="KW-1185">Reference proteome</keyword>
<name>A0AAE7TES5_9NIDO</name>
<feature type="transmembrane region" description="Helical" evidence="2">
    <location>
        <begin position="1911"/>
        <end position="1936"/>
    </location>
</feature>
<feature type="transmembrane region" description="Helical" evidence="2">
    <location>
        <begin position="1808"/>
        <end position="1829"/>
    </location>
</feature>